<dbReference type="Pfam" id="PF16669">
    <property type="entry name" value="TTC5_OB"/>
    <property type="match status" value="1"/>
</dbReference>
<reference evidence="2 3" key="1">
    <citation type="submission" date="2018-11" db="EMBL/GenBank/DDBJ databases">
        <authorList>
            <consortium name="Pathogen Informatics"/>
        </authorList>
    </citation>
    <scope>NUCLEOTIDE SEQUENCE [LARGE SCALE GENOMIC DNA]</scope>
</reference>
<dbReference type="EMBL" id="UYYB01011584">
    <property type="protein sequence ID" value="VDM69248.1"/>
    <property type="molecule type" value="Genomic_DNA"/>
</dbReference>
<keyword evidence="3" id="KW-1185">Reference proteome</keyword>
<sequence>MLELHFENYPEALHHLQLAVKFDPSDVIGSHGRLASLTHFLSNVSSGVQNAGGLRAKRVAEFKTSLPASSSSVNPFTDHRTVSVFEEISAGHNDGIAVVAKVVSTIVHDEGVPVASIIMDSAGECIALCVYNCAPSFSFFIGDTVAIADPHVVEVKDLELTPSSKVSFRSIRVPNPSKVSRNGTLPKPAQVAPSHLKISAL</sequence>
<dbReference type="InterPro" id="IPR032076">
    <property type="entry name" value="TTC5_OB"/>
</dbReference>
<gene>
    <name evidence="2" type="ORF">SVUK_LOCUS4246</name>
</gene>
<dbReference type="InterPro" id="IPR038645">
    <property type="entry name" value="TTC5_OB_sf"/>
</dbReference>
<protein>
    <recommendedName>
        <fullName evidence="1">Tetratricopeptide repeat protein 5 OB fold domain-containing protein</fullName>
    </recommendedName>
</protein>
<proteinExistence type="predicted"/>
<dbReference type="AlphaFoldDB" id="A0A3P7KN28"/>
<dbReference type="OrthoDB" id="423589at2759"/>
<feature type="domain" description="Tetratricopeptide repeat protein 5 OB fold" evidence="1">
    <location>
        <begin position="83"/>
        <end position="194"/>
    </location>
</feature>
<evidence type="ECO:0000259" key="1">
    <source>
        <dbReference type="Pfam" id="PF16669"/>
    </source>
</evidence>
<dbReference type="Proteomes" id="UP000270094">
    <property type="component" value="Unassembled WGS sequence"/>
</dbReference>
<accession>A0A3P7KN28</accession>
<evidence type="ECO:0000313" key="2">
    <source>
        <dbReference type="EMBL" id="VDM69248.1"/>
    </source>
</evidence>
<organism evidence="2 3">
    <name type="scientific">Strongylus vulgaris</name>
    <name type="common">Blood worm</name>
    <dbReference type="NCBI Taxonomy" id="40348"/>
    <lineage>
        <taxon>Eukaryota</taxon>
        <taxon>Metazoa</taxon>
        <taxon>Ecdysozoa</taxon>
        <taxon>Nematoda</taxon>
        <taxon>Chromadorea</taxon>
        <taxon>Rhabditida</taxon>
        <taxon>Rhabditina</taxon>
        <taxon>Rhabditomorpha</taxon>
        <taxon>Strongyloidea</taxon>
        <taxon>Strongylidae</taxon>
        <taxon>Strongylus</taxon>
    </lineage>
</organism>
<dbReference type="Gene3D" id="2.40.50.550">
    <property type="match status" value="1"/>
</dbReference>
<evidence type="ECO:0000313" key="3">
    <source>
        <dbReference type="Proteomes" id="UP000270094"/>
    </source>
</evidence>
<name>A0A3P7KN28_STRVU</name>